<dbReference type="InterPro" id="IPR036770">
    <property type="entry name" value="Ankyrin_rpt-contain_sf"/>
</dbReference>
<dbReference type="PROSITE" id="PS50297">
    <property type="entry name" value="ANK_REP_REGION"/>
    <property type="match status" value="1"/>
</dbReference>
<protein>
    <submittedName>
        <fullName evidence="5">Uncharacterized protein</fullName>
    </submittedName>
</protein>
<feature type="compositionally biased region" description="Polar residues" evidence="4">
    <location>
        <begin position="34"/>
        <end position="50"/>
    </location>
</feature>
<keyword evidence="2 3" id="KW-0040">ANK repeat</keyword>
<gene>
    <name evidence="5" type="ORF">BP6252_14003</name>
</gene>
<dbReference type="Pfam" id="PF00023">
    <property type="entry name" value="Ank"/>
    <property type="match status" value="1"/>
</dbReference>
<evidence type="ECO:0000256" key="2">
    <source>
        <dbReference type="ARBA" id="ARBA00023043"/>
    </source>
</evidence>
<dbReference type="PANTHER" id="PTHR24198:SF165">
    <property type="entry name" value="ANKYRIN REPEAT-CONTAINING PROTEIN-RELATED"/>
    <property type="match status" value="1"/>
</dbReference>
<dbReference type="STRING" id="1849047.A0A3D8Q512"/>
<dbReference type="Gene3D" id="1.25.40.20">
    <property type="entry name" value="Ankyrin repeat-containing domain"/>
    <property type="match status" value="1"/>
</dbReference>
<feature type="repeat" description="ANK" evidence="3">
    <location>
        <begin position="89"/>
        <end position="121"/>
    </location>
</feature>
<evidence type="ECO:0000313" key="6">
    <source>
        <dbReference type="Proteomes" id="UP000256645"/>
    </source>
</evidence>
<feature type="repeat" description="ANK" evidence="3">
    <location>
        <begin position="121"/>
        <end position="153"/>
    </location>
</feature>
<dbReference type="Proteomes" id="UP000256645">
    <property type="component" value="Unassembled WGS sequence"/>
</dbReference>
<dbReference type="AlphaFoldDB" id="A0A3D8Q512"/>
<dbReference type="InterPro" id="IPR002110">
    <property type="entry name" value="Ankyrin_rpt"/>
</dbReference>
<comment type="caution">
    <text evidence="5">The sequence shown here is derived from an EMBL/GenBank/DDBJ whole genome shotgun (WGS) entry which is preliminary data.</text>
</comment>
<evidence type="ECO:0000256" key="4">
    <source>
        <dbReference type="SAM" id="MobiDB-lite"/>
    </source>
</evidence>
<reference evidence="5 6" key="1">
    <citation type="journal article" date="2018" name="IMA Fungus">
        <title>IMA Genome-F 9: Draft genome sequence of Annulohypoxylon stygium, Aspergillus mulundensis, Berkeleyomyces basicola (syn. Thielaviopsis basicola), Ceratocystis smalleyi, two Cercospora beticola strains, Coleophoma cylindrospora, Fusarium fracticaudum, Phialophora cf. hyalina, and Morchella septimelata.</title>
        <authorList>
            <person name="Wingfield B.D."/>
            <person name="Bills G.F."/>
            <person name="Dong Y."/>
            <person name="Huang W."/>
            <person name="Nel W.J."/>
            <person name="Swalarsk-Parry B.S."/>
            <person name="Vaghefi N."/>
            <person name="Wilken P.M."/>
            <person name="An Z."/>
            <person name="de Beer Z.W."/>
            <person name="De Vos L."/>
            <person name="Chen L."/>
            <person name="Duong T.A."/>
            <person name="Gao Y."/>
            <person name="Hammerbacher A."/>
            <person name="Kikkert J.R."/>
            <person name="Li Y."/>
            <person name="Li H."/>
            <person name="Li K."/>
            <person name="Li Q."/>
            <person name="Liu X."/>
            <person name="Ma X."/>
            <person name="Naidoo K."/>
            <person name="Pethybridge S.J."/>
            <person name="Sun J."/>
            <person name="Steenkamp E.T."/>
            <person name="van der Nest M.A."/>
            <person name="van Wyk S."/>
            <person name="Wingfield M.J."/>
            <person name="Xiong C."/>
            <person name="Yue Q."/>
            <person name="Zhang X."/>
        </authorList>
    </citation>
    <scope>NUCLEOTIDE SEQUENCE [LARGE SCALE GENOMIC DNA]</scope>
    <source>
        <strain evidence="5 6">BP6252</strain>
    </source>
</reference>
<feature type="repeat" description="ANK" evidence="3">
    <location>
        <begin position="157"/>
        <end position="189"/>
    </location>
</feature>
<dbReference type="PANTHER" id="PTHR24198">
    <property type="entry name" value="ANKYRIN REPEAT AND PROTEIN KINASE DOMAIN-CONTAINING PROTEIN"/>
    <property type="match status" value="1"/>
</dbReference>
<feature type="region of interest" description="Disordered" evidence="4">
    <location>
        <begin position="34"/>
        <end position="65"/>
    </location>
</feature>
<dbReference type="OrthoDB" id="3634750at2759"/>
<evidence type="ECO:0000313" key="5">
    <source>
        <dbReference type="EMBL" id="RDW56728.1"/>
    </source>
</evidence>
<evidence type="ECO:0000256" key="3">
    <source>
        <dbReference type="PROSITE-ProRule" id="PRU00023"/>
    </source>
</evidence>
<dbReference type="PROSITE" id="PS50088">
    <property type="entry name" value="ANK_REPEAT"/>
    <property type="match status" value="3"/>
</dbReference>
<proteinExistence type="predicted"/>
<evidence type="ECO:0000256" key="1">
    <source>
        <dbReference type="ARBA" id="ARBA00022737"/>
    </source>
</evidence>
<sequence>MQLVGNIFYIEAIRKLSPGQTAFIALYTKPQENNGLNGHQKSGKNSTAARKSQDPRKRKYRHAEPAEGCKVGDRVYARINADKDSPSGMGQTPIQLAVSERHIHVVQTLLASGASVAMPKGTESLLHIAARVNHGAIVKELLDYGAKLELSFKRGGFDQAPLHVAVQYNCADAARELLNHGARTDIRGNFNRTPILQALILDEGGSHVPLIKLLLEAGAEFDHVE</sequence>
<organism evidence="5 6">
    <name type="scientific">Coleophoma cylindrospora</name>
    <dbReference type="NCBI Taxonomy" id="1849047"/>
    <lineage>
        <taxon>Eukaryota</taxon>
        <taxon>Fungi</taxon>
        <taxon>Dikarya</taxon>
        <taxon>Ascomycota</taxon>
        <taxon>Pezizomycotina</taxon>
        <taxon>Leotiomycetes</taxon>
        <taxon>Helotiales</taxon>
        <taxon>Dermateaceae</taxon>
        <taxon>Coleophoma</taxon>
    </lineage>
</organism>
<name>A0A3D8Q512_9HELO</name>
<keyword evidence="1" id="KW-0677">Repeat</keyword>
<dbReference type="Pfam" id="PF12796">
    <property type="entry name" value="Ank_2"/>
    <property type="match status" value="1"/>
</dbReference>
<dbReference type="SUPFAM" id="SSF48403">
    <property type="entry name" value="Ankyrin repeat"/>
    <property type="match status" value="1"/>
</dbReference>
<dbReference type="SMART" id="SM00248">
    <property type="entry name" value="ANK"/>
    <property type="match status" value="4"/>
</dbReference>
<accession>A0A3D8Q512</accession>
<keyword evidence="6" id="KW-1185">Reference proteome</keyword>
<dbReference type="EMBL" id="PDLM01000031">
    <property type="protein sequence ID" value="RDW56728.1"/>
    <property type="molecule type" value="Genomic_DNA"/>
</dbReference>